<accession>A0A5B8MSI1</accession>
<organism evidence="1 2">
    <name type="scientific">Chloropicon primus</name>
    <dbReference type="NCBI Taxonomy" id="1764295"/>
    <lineage>
        <taxon>Eukaryota</taxon>
        <taxon>Viridiplantae</taxon>
        <taxon>Chlorophyta</taxon>
        <taxon>Chloropicophyceae</taxon>
        <taxon>Chloropicales</taxon>
        <taxon>Chloropicaceae</taxon>
        <taxon>Chloropicon</taxon>
    </lineage>
</organism>
<gene>
    <name evidence="1" type="ORF">A3770_11p62360</name>
</gene>
<dbReference type="EMBL" id="CP031044">
    <property type="protein sequence ID" value="QDZ23718.1"/>
    <property type="molecule type" value="Genomic_DNA"/>
</dbReference>
<proteinExistence type="predicted"/>
<evidence type="ECO:0000313" key="1">
    <source>
        <dbReference type="EMBL" id="QDZ23718.1"/>
    </source>
</evidence>
<name>A0A5B8MSI1_9CHLO</name>
<sequence length="122" mass="13197">MEVDGVAEAGSETSKKLRLALSDIVDTLDLFGDLTEELSKGRECKEVQVQDVCRTCIEKIKAIRSGLRSVFPNHAAVGAGASYDTSNTTLDSYLENAQADASLEKLKLCRSLLESMRNAIDG</sequence>
<keyword evidence="2" id="KW-1185">Reference proteome</keyword>
<reference evidence="1 2" key="1">
    <citation type="submission" date="2018-07" db="EMBL/GenBank/DDBJ databases">
        <title>The complete nuclear genome of the prasinophyte Chloropicon primus (CCMP1205).</title>
        <authorList>
            <person name="Pombert J.-F."/>
            <person name="Otis C."/>
            <person name="Turmel M."/>
            <person name="Lemieux C."/>
        </authorList>
    </citation>
    <scope>NUCLEOTIDE SEQUENCE [LARGE SCALE GENOMIC DNA]</scope>
    <source>
        <strain evidence="1 2">CCMP1205</strain>
    </source>
</reference>
<dbReference type="Proteomes" id="UP000316726">
    <property type="component" value="Chromosome 11"/>
</dbReference>
<protein>
    <submittedName>
        <fullName evidence="1">Uncharacterized protein</fullName>
    </submittedName>
</protein>
<evidence type="ECO:0000313" key="2">
    <source>
        <dbReference type="Proteomes" id="UP000316726"/>
    </source>
</evidence>
<dbReference type="AlphaFoldDB" id="A0A5B8MSI1"/>